<dbReference type="PANTHER" id="PTHR12708:SF0">
    <property type="entry name" value="DNA POLYMERASE EPSILON SUBUNIT 2"/>
    <property type="match status" value="1"/>
</dbReference>
<comment type="subcellular location">
    <subcellularLocation>
        <location evidence="1">Nucleus</location>
    </subcellularLocation>
</comment>
<keyword evidence="3" id="KW-0235">DNA replication</keyword>
<keyword evidence="5" id="KW-0539">Nucleus</keyword>
<evidence type="ECO:0000259" key="8">
    <source>
        <dbReference type="Pfam" id="PF04042"/>
    </source>
</evidence>
<organism evidence="10 11">
    <name type="scientific">Calicophoron daubneyi</name>
    <name type="common">Rumen fluke</name>
    <name type="synonym">Paramphistomum daubneyi</name>
    <dbReference type="NCBI Taxonomy" id="300641"/>
    <lineage>
        <taxon>Eukaryota</taxon>
        <taxon>Metazoa</taxon>
        <taxon>Spiralia</taxon>
        <taxon>Lophotrochozoa</taxon>
        <taxon>Platyhelminthes</taxon>
        <taxon>Trematoda</taxon>
        <taxon>Digenea</taxon>
        <taxon>Plagiorchiida</taxon>
        <taxon>Pronocephalata</taxon>
        <taxon>Paramphistomoidea</taxon>
        <taxon>Paramphistomidae</taxon>
        <taxon>Calicophoron</taxon>
    </lineage>
</organism>
<dbReference type="GO" id="GO:0008622">
    <property type="term" value="C:epsilon DNA polymerase complex"/>
    <property type="evidence" value="ECO:0007669"/>
    <property type="project" value="InterPro"/>
</dbReference>
<dbReference type="EMBL" id="CAXLJL010000834">
    <property type="protein sequence ID" value="CAL5141302.1"/>
    <property type="molecule type" value="Genomic_DNA"/>
</dbReference>
<evidence type="ECO:0000256" key="5">
    <source>
        <dbReference type="ARBA" id="ARBA00023242"/>
    </source>
</evidence>
<evidence type="ECO:0000313" key="11">
    <source>
        <dbReference type="Proteomes" id="UP001497525"/>
    </source>
</evidence>
<feature type="compositionally biased region" description="Polar residues" evidence="7">
    <location>
        <begin position="533"/>
        <end position="545"/>
    </location>
</feature>
<dbReference type="Gene3D" id="1.10.8.60">
    <property type="match status" value="1"/>
</dbReference>
<dbReference type="InterPro" id="IPR007185">
    <property type="entry name" value="DNA_pol_a/d/e_bsu"/>
</dbReference>
<dbReference type="GO" id="GO:0042276">
    <property type="term" value="P:error-prone translesion synthesis"/>
    <property type="evidence" value="ECO:0007669"/>
    <property type="project" value="TreeGrafter"/>
</dbReference>
<proteinExistence type="inferred from homology"/>
<evidence type="ECO:0000256" key="6">
    <source>
        <dbReference type="ARBA" id="ARBA00032930"/>
    </source>
</evidence>
<evidence type="ECO:0000259" key="9">
    <source>
        <dbReference type="Pfam" id="PF12213"/>
    </source>
</evidence>
<gene>
    <name evidence="10" type="ORF">CDAUBV1_LOCUS16557</name>
</gene>
<evidence type="ECO:0000256" key="4">
    <source>
        <dbReference type="ARBA" id="ARBA00023125"/>
    </source>
</evidence>
<evidence type="ECO:0000256" key="1">
    <source>
        <dbReference type="ARBA" id="ARBA00004123"/>
    </source>
</evidence>
<evidence type="ECO:0000256" key="3">
    <source>
        <dbReference type="ARBA" id="ARBA00022705"/>
    </source>
</evidence>
<keyword evidence="4" id="KW-0238">DNA-binding</keyword>
<sequence>MYLLIGFLFVFQGRASLLIGPIWPGSFLLLSFLGFPPKRSTWSKNRCFADCVMSITKAEIDRPFKLNGLFLSPDASSYLLQILERVETTKRQKVLRRLVETVLKQKIDDPRISKSLCEAAVNECKADRSTDNPVLYVINAFEVPRFQYSKTLKKFTPLQESPLCGDMESLFPSDAHFKAFLYANRYEVVYQRVLRHQLFSQAATHGGIGGDGAQTAVYRIRPIEYILASGSKIDSVIVLGMLSQLREGDWHLEDPTGIVRLDLQETVFHEGLFPEGCIVLVEGSYEDNILHVTGMGLPPCEQSDDSRRAFSVNNPFGGGPVGAPAASQDSKMRRLLTTTQAGVDAMLVLLGETRLDRSGCLERLSQLFGGYSSCSPVAFVLSGNFLSPDSTGRSCAERRTTLRRLFRQLITIYRNAFPDLSTASSGKFSGSVQPPHLILVPGPEDPVCAPARLLPRPGLSIDLVQESEGRPSLNGCPNWLHLASNPCRIRLYTREIVIFRAEYTRLLVRHCIHLPTLTDLSEGPDEEEDPSMTAETQPSESPSESLRTELSDGTGPHQMKRNHKLPRGPAERLGVGLARCLASQAHLLPLPGHIAPVYWSWDQALSLNPLPDLVVAVEPGALADLNFSEVSPVQTGNCRFINPGRFGQAVTSKESNALHTEYAFKVYYPNSGVIENSCLPP</sequence>
<dbReference type="AlphaFoldDB" id="A0AAV2TYI0"/>
<dbReference type="Pfam" id="PF04042">
    <property type="entry name" value="DNA_pol_E_B"/>
    <property type="match status" value="1"/>
</dbReference>
<dbReference type="Proteomes" id="UP001497525">
    <property type="component" value="Unassembled WGS sequence"/>
</dbReference>
<protein>
    <recommendedName>
        <fullName evidence="6">DNA polymerase II subunit 2</fullName>
    </recommendedName>
</protein>
<dbReference type="GO" id="GO:0003677">
    <property type="term" value="F:DNA binding"/>
    <property type="evidence" value="ECO:0007669"/>
    <property type="project" value="UniProtKB-KW"/>
</dbReference>
<evidence type="ECO:0000256" key="7">
    <source>
        <dbReference type="SAM" id="MobiDB-lite"/>
    </source>
</evidence>
<reference evidence="10" key="1">
    <citation type="submission" date="2024-06" db="EMBL/GenBank/DDBJ databases">
        <authorList>
            <person name="Liu X."/>
            <person name="Lenzi L."/>
            <person name="Haldenby T S."/>
            <person name="Uol C."/>
        </authorList>
    </citation>
    <scope>NUCLEOTIDE SEQUENCE</scope>
</reference>
<name>A0AAV2TYI0_CALDB</name>
<evidence type="ECO:0000313" key="10">
    <source>
        <dbReference type="EMBL" id="CAL5141302.1"/>
    </source>
</evidence>
<dbReference type="GO" id="GO:0006261">
    <property type="term" value="P:DNA-templated DNA replication"/>
    <property type="evidence" value="ECO:0007669"/>
    <property type="project" value="InterPro"/>
</dbReference>
<dbReference type="PANTHER" id="PTHR12708">
    <property type="entry name" value="DNA POLYMERASE EPSILON SUBUNIT B"/>
    <property type="match status" value="1"/>
</dbReference>
<dbReference type="InterPro" id="IPR016266">
    <property type="entry name" value="POLE2"/>
</dbReference>
<evidence type="ECO:0000256" key="2">
    <source>
        <dbReference type="ARBA" id="ARBA00009560"/>
    </source>
</evidence>
<comment type="similarity">
    <text evidence="2">Belongs to the DNA polymerase epsilon subunit B family.</text>
</comment>
<dbReference type="InterPro" id="IPR024639">
    <property type="entry name" value="DNA_pol_e_bsu_N"/>
</dbReference>
<accession>A0AAV2TYI0</accession>
<feature type="region of interest" description="Disordered" evidence="7">
    <location>
        <begin position="518"/>
        <end position="568"/>
    </location>
</feature>
<feature type="domain" description="DNA polymerase alpha/delta/epsilon subunit B" evidence="8">
    <location>
        <begin position="348"/>
        <end position="617"/>
    </location>
</feature>
<comment type="caution">
    <text evidence="10">The sequence shown here is derived from an EMBL/GenBank/DDBJ whole genome shotgun (WGS) entry which is preliminary data.</text>
</comment>
<dbReference type="Pfam" id="PF12213">
    <property type="entry name" value="Dpoe2NT"/>
    <property type="match status" value="1"/>
</dbReference>
<feature type="domain" description="DNA polymerase epsilon subunit B N-terminal" evidence="9">
    <location>
        <begin position="58"/>
        <end position="124"/>
    </location>
</feature>